<dbReference type="SUPFAM" id="SSF89000">
    <property type="entry name" value="post-HMGL domain-like"/>
    <property type="match status" value="1"/>
</dbReference>
<gene>
    <name evidence="9" type="ORF">MVEN_00294200</name>
</gene>
<sequence>MVMATDPSTKYVPYRAVPFPAGYTRQWPNKRNTSAPRWLSTDLRDGNQALVNPMSNTAKLELFKVLLQIGFKEIEVAYPSASELEYQFVRSLIENNEVPDGVALQIITPARPDLIEKSIASLAGAQHAIIHLYNAVSPVFREVVFRNTKEQTIELTLNAVRLVKELTEAETSRSGTKFTLNYCLETFSQTEPEFAVELGNRVLEAWGKATPDDKVIFNLAATVECAPSNHYADQASSCNQYSVEYFGTHINQRDSVVLSIHPHNDRGTAVAATELGLLAGGDRVEGCLLGNGERTGNVDLITLALNLYSQGVSPHLDFSNLSEIVALVCRVNEMAVPTRYPYAGSLVFSAFAGTHQDAIKKGLDSQEKRWLAVDRSGEGIKSWSMPYIPIDPKDLGYSYDNLIRVSSQSGKAGAAYVIKQSLKLELPRRMQVSFYGIVQTMAEKTGNEMTVSLIVETFKKTYIIGAKPLGRLHLESYRLFPSTPDAQSSPMSYSDDMLTFVGSSNDLATVTPLRLEGQLSVDGTVRLIQGSGATPVLAIIDALQSSLGIQLVAGEFAAHAVDTKTCSYVEMHLSTDSPSKSGVGSVWGVGISSDVATSKCRAVVSAVNTLIGSKELPPAKRVYQRPSILNRIESGSWLGIVRLRAGHAPCDTQRNRAANAGGVVMILSWFYFLLF</sequence>
<evidence type="ECO:0000256" key="1">
    <source>
        <dbReference type="ARBA" id="ARBA00000064"/>
    </source>
</evidence>
<evidence type="ECO:0000259" key="8">
    <source>
        <dbReference type="PROSITE" id="PS50991"/>
    </source>
</evidence>
<evidence type="ECO:0000256" key="4">
    <source>
        <dbReference type="ARBA" id="ARBA00022605"/>
    </source>
</evidence>
<dbReference type="AlphaFoldDB" id="A0A8H6Z2H6"/>
<feature type="domain" description="Pyruvate carboxyltransferase" evidence="8">
    <location>
        <begin position="36"/>
        <end position="322"/>
    </location>
</feature>
<dbReference type="InterPro" id="IPR013709">
    <property type="entry name" value="2-isopropylmalate_synth_dimer"/>
</dbReference>
<reference evidence="9" key="1">
    <citation type="submission" date="2020-05" db="EMBL/GenBank/DDBJ databases">
        <title>Mycena genomes resolve the evolution of fungal bioluminescence.</title>
        <authorList>
            <person name="Tsai I.J."/>
        </authorList>
    </citation>
    <scope>NUCLEOTIDE SEQUENCE</scope>
    <source>
        <strain evidence="9">CCC161011</strain>
    </source>
</reference>
<dbReference type="PROSITE" id="PS00815">
    <property type="entry name" value="AIPM_HOMOCIT_SYNTH_1"/>
    <property type="match status" value="1"/>
</dbReference>
<dbReference type="CDD" id="cd07942">
    <property type="entry name" value="DRE_TIM_LeuA"/>
    <property type="match status" value="1"/>
</dbReference>
<evidence type="ECO:0000256" key="3">
    <source>
        <dbReference type="ARBA" id="ARBA00012973"/>
    </source>
</evidence>
<dbReference type="PROSITE" id="PS50991">
    <property type="entry name" value="PYR_CT"/>
    <property type="match status" value="1"/>
</dbReference>
<dbReference type="Gene3D" id="3.20.20.70">
    <property type="entry name" value="Aldolase class I"/>
    <property type="match status" value="1"/>
</dbReference>
<dbReference type="SMART" id="SM00917">
    <property type="entry name" value="LeuA_dimer"/>
    <property type="match status" value="1"/>
</dbReference>
<dbReference type="OrthoDB" id="418791at2759"/>
<dbReference type="Pfam" id="PF08502">
    <property type="entry name" value="LeuA_dimer"/>
    <property type="match status" value="1"/>
</dbReference>
<accession>A0A8H6Z2H6</accession>
<dbReference type="Pfam" id="PF00682">
    <property type="entry name" value="HMGL-like"/>
    <property type="match status" value="1"/>
</dbReference>
<dbReference type="InterPro" id="IPR054692">
    <property type="entry name" value="LeuA-like_post-cat"/>
</dbReference>
<keyword evidence="6" id="KW-0100">Branched-chain amino acid biosynthesis</keyword>
<dbReference type="GO" id="GO:0009098">
    <property type="term" value="P:L-leucine biosynthetic process"/>
    <property type="evidence" value="ECO:0007669"/>
    <property type="project" value="InterPro"/>
</dbReference>
<dbReference type="InterPro" id="IPR002034">
    <property type="entry name" value="AIPM/Hcit_synth_CS"/>
</dbReference>
<dbReference type="GO" id="GO:0003852">
    <property type="term" value="F:2-isopropylmalate synthase activity"/>
    <property type="evidence" value="ECO:0007669"/>
    <property type="project" value="UniProtKB-EC"/>
</dbReference>
<dbReference type="Proteomes" id="UP000620124">
    <property type="component" value="Unassembled WGS sequence"/>
</dbReference>
<evidence type="ECO:0000313" key="9">
    <source>
        <dbReference type="EMBL" id="KAF7369632.1"/>
    </source>
</evidence>
<evidence type="ECO:0000256" key="6">
    <source>
        <dbReference type="ARBA" id="ARBA00023304"/>
    </source>
</evidence>
<comment type="catalytic activity">
    <reaction evidence="1">
        <text>3-methyl-2-oxobutanoate + acetyl-CoA + H2O = (2S)-2-isopropylmalate + CoA + H(+)</text>
        <dbReference type="Rhea" id="RHEA:21524"/>
        <dbReference type="ChEBI" id="CHEBI:1178"/>
        <dbReference type="ChEBI" id="CHEBI:11851"/>
        <dbReference type="ChEBI" id="CHEBI:15377"/>
        <dbReference type="ChEBI" id="CHEBI:15378"/>
        <dbReference type="ChEBI" id="CHEBI:57287"/>
        <dbReference type="ChEBI" id="CHEBI:57288"/>
        <dbReference type="EC" id="2.3.3.13"/>
    </reaction>
</comment>
<organism evidence="9 10">
    <name type="scientific">Mycena venus</name>
    <dbReference type="NCBI Taxonomy" id="2733690"/>
    <lineage>
        <taxon>Eukaryota</taxon>
        <taxon>Fungi</taxon>
        <taxon>Dikarya</taxon>
        <taxon>Basidiomycota</taxon>
        <taxon>Agaricomycotina</taxon>
        <taxon>Agaricomycetes</taxon>
        <taxon>Agaricomycetidae</taxon>
        <taxon>Agaricales</taxon>
        <taxon>Marasmiineae</taxon>
        <taxon>Mycenaceae</taxon>
        <taxon>Mycena</taxon>
    </lineage>
</organism>
<keyword evidence="5 7" id="KW-0808">Transferase</keyword>
<dbReference type="InterPro" id="IPR039371">
    <property type="entry name" value="LeuA_N_DRE-TIM"/>
</dbReference>
<evidence type="ECO:0000256" key="7">
    <source>
        <dbReference type="RuleBase" id="RU003523"/>
    </source>
</evidence>
<evidence type="ECO:0000256" key="2">
    <source>
        <dbReference type="ARBA" id="ARBA00009767"/>
    </source>
</evidence>
<dbReference type="SUPFAM" id="SSF51569">
    <property type="entry name" value="Aldolase"/>
    <property type="match status" value="1"/>
</dbReference>
<dbReference type="SUPFAM" id="SSF110921">
    <property type="entry name" value="2-isopropylmalate synthase LeuA, allosteric (dimerisation) domain"/>
    <property type="match status" value="1"/>
</dbReference>
<name>A0A8H6Z2H6_9AGAR</name>
<dbReference type="Pfam" id="PF22615">
    <property type="entry name" value="IPMS_D2"/>
    <property type="match status" value="1"/>
</dbReference>
<dbReference type="InterPro" id="IPR013785">
    <property type="entry name" value="Aldolase_TIM"/>
</dbReference>
<dbReference type="EMBL" id="JACAZI010000002">
    <property type="protein sequence ID" value="KAF7369632.1"/>
    <property type="molecule type" value="Genomic_DNA"/>
</dbReference>
<keyword evidence="10" id="KW-1185">Reference proteome</keyword>
<dbReference type="PANTHER" id="PTHR46911">
    <property type="match status" value="1"/>
</dbReference>
<dbReference type="PROSITE" id="PS00816">
    <property type="entry name" value="AIPM_HOMOCIT_SYNTH_2"/>
    <property type="match status" value="1"/>
</dbReference>
<evidence type="ECO:0000313" key="10">
    <source>
        <dbReference type="Proteomes" id="UP000620124"/>
    </source>
</evidence>
<dbReference type="NCBIfam" id="NF002991">
    <property type="entry name" value="PRK03739.1"/>
    <property type="match status" value="1"/>
</dbReference>
<keyword evidence="4" id="KW-0028">Amino-acid biosynthesis</keyword>
<comment type="caution">
    <text evidence="9">The sequence shown here is derived from an EMBL/GenBank/DDBJ whole genome shotgun (WGS) entry which is preliminary data.</text>
</comment>
<dbReference type="InterPro" id="IPR036230">
    <property type="entry name" value="LeuA_allosteric_dom_sf"/>
</dbReference>
<comment type="similarity">
    <text evidence="2">Belongs to the alpha-IPM synthase/homocitrate synthase family. LeuA type 2 subfamily.</text>
</comment>
<proteinExistence type="inferred from homology"/>
<protein>
    <recommendedName>
        <fullName evidence="3">2-isopropylmalate synthase</fullName>
        <ecNumber evidence="3">2.3.3.13</ecNumber>
    </recommendedName>
</protein>
<dbReference type="InterPro" id="IPR000891">
    <property type="entry name" value="PYR_CT"/>
</dbReference>
<dbReference type="EC" id="2.3.3.13" evidence="3"/>
<dbReference type="Gene3D" id="3.30.160.270">
    <property type="match status" value="1"/>
</dbReference>
<dbReference type="PANTHER" id="PTHR46911:SF1">
    <property type="entry name" value="2-ISOPROPYLMALATE SYNTHASE"/>
    <property type="match status" value="1"/>
</dbReference>
<dbReference type="GO" id="GO:0005739">
    <property type="term" value="C:mitochondrion"/>
    <property type="evidence" value="ECO:0007669"/>
    <property type="project" value="TreeGrafter"/>
</dbReference>
<evidence type="ECO:0000256" key="5">
    <source>
        <dbReference type="ARBA" id="ARBA00022679"/>
    </source>
</evidence>